<gene>
    <name evidence="6" type="primary">rplJ</name>
    <name evidence="7" type="ORF">BU251_03045</name>
</gene>
<organism evidence="7 8">
    <name type="scientific">Velamenicoccus archaeovorus</name>
    <dbReference type="NCBI Taxonomy" id="1930593"/>
    <lineage>
        <taxon>Bacteria</taxon>
        <taxon>Pseudomonadati</taxon>
        <taxon>Candidatus Omnitrophota</taxon>
        <taxon>Candidatus Velamenicoccus</taxon>
    </lineage>
</organism>
<dbReference type="InterPro" id="IPR047865">
    <property type="entry name" value="Ribosomal_uL10_bac_type"/>
</dbReference>
<dbReference type="GO" id="GO:0005840">
    <property type="term" value="C:ribosome"/>
    <property type="evidence" value="ECO:0007669"/>
    <property type="project" value="UniProtKB-KW"/>
</dbReference>
<keyword evidence="6" id="KW-0699">rRNA-binding</keyword>
<dbReference type="OrthoDB" id="9808307at2"/>
<evidence type="ECO:0000256" key="4">
    <source>
        <dbReference type="ARBA" id="ARBA00023274"/>
    </source>
</evidence>
<comment type="subunit">
    <text evidence="6">Part of the ribosomal stalk of the 50S ribosomal subunit. The N-terminus interacts with L11 and the large rRNA to form the base of the stalk. The C-terminus forms an elongated spine to which L12 dimers bind in a sequential fashion forming a multimeric L10(L12)X complex.</text>
</comment>
<dbReference type="InterPro" id="IPR043141">
    <property type="entry name" value="Ribosomal_uL10-like_sf"/>
</dbReference>
<proteinExistence type="inferred from homology"/>
<dbReference type="Gene3D" id="6.10.250.290">
    <property type="match status" value="1"/>
</dbReference>
<comment type="similarity">
    <text evidence="2 6">Belongs to the universal ribosomal protein uL10 family.</text>
</comment>
<dbReference type="AlphaFoldDB" id="A0A410P3S7"/>
<evidence type="ECO:0000313" key="8">
    <source>
        <dbReference type="Proteomes" id="UP000287243"/>
    </source>
</evidence>
<dbReference type="PANTHER" id="PTHR11560">
    <property type="entry name" value="39S RIBOSOMAL PROTEIN L10, MITOCHONDRIAL"/>
    <property type="match status" value="1"/>
</dbReference>
<keyword evidence="8" id="KW-1185">Reference proteome</keyword>
<dbReference type="KEGG" id="vai:BU251_03045"/>
<keyword evidence="4 6" id="KW-0687">Ribonucleoprotein</keyword>
<evidence type="ECO:0000256" key="2">
    <source>
        <dbReference type="ARBA" id="ARBA00008889"/>
    </source>
</evidence>
<protein>
    <recommendedName>
        <fullName evidence="5 6">Large ribosomal subunit protein uL10</fullName>
    </recommendedName>
</protein>
<evidence type="ECO:0000256" key="5">
    <source>
        <dbReference type="ARBA" id="ARBA00035202"/>
    </source>
</evidence>
<keyword evidence="3 6" id="KW-0689">Ribosomal protein</keyword>
<dbReference type="SUPFAM" id="SSF160369">
    <property type="entry name" value="Ribosomal protein L10-like"/>
    <property type="match status" value="1"/>
</dbReference>
<evidence type="ECO:0000256" key="3">
    <source>
        <dbReference type="ARBA" id="ARBA00022980"/>
    </source>
</evidence>
<dbReference type="GO" id="GO:0070180">
    <property type="term" value="F:large ribosomal subunit rRNA binding"/>
    <property type="evidence" value="ECO:0007669"/>
    <property type="project" value="UniProtKB-UniRule"/>
</dbReference>
<keyword evidence="6" id="KW-0694">RNA-binding</keyword>
<dbReference type="NCBIfam" id="NF000955">
    <property type="entry name" value="PRK00099.1-1"/>
    <property type="match status" value="1"/>
</dbReference>
<evidence type="ECO:0000313" key="7">
    <source>
        <dbReference type="EMBL" id="QAT16780.1"/>
    </source>
</evidence>
<evidence type="ECO:0000256" key="6">
    <source>
        <dbReference type="HAMAP-Rule" id="MF_00362"/>
    </source>
</evidence>
<dbReference type="EMBL" id="CP019384">
    <property type="protein sequence ID" value="QAT16780.1"/>
    <property type="molecule type" value="Genomic_DNA"/>
</dbReference>
<dbReference type="InterPro" id="IPR001790">
    <property type="entry name" value="Ribosomal_uL10"/>
</dbReference>
<name>A0A410P3S7_VELA1</name>
<dbReference type="Gene3D" id="3.30.70.1730">
    <property type="match status" value="1"/>
</dbReference>
<dbReference type="Pfam" id="PF00466">
    <property type="entry name" value="Ribosomal_L10"/>
    <property type="match status" value="1"/>
</dbReference>
<evidence type="ECO:0000256" key="1">
    <source>
        <dbReference type="ARBA" id="ARBA00002633"/>
    </source>
</evidence>
<comment type="function">
    <text evidence="1 6">Forms part of the ribosomal stalk, playing a central role in the interaction of the ribosome with GTP-bound translation factors.</text>
</comment>
<dbReference type="HAMAP" id="MF_00362">
    <property type="entry name" value="Ribosomal_uL10"/>
    <property type="match status" value="1"/>
</dbReference>
<dbReference type="CDD" id="cd05797">
    <property type="entry name" value="Ribosomal_L10"/>
    <property type="match status" value="1"/>
</dbReference>
<dbReference type="GO" id="GO:0006412">
    <property type="term" value="P:translation"/>
    <property type="evidence" value="ECO:0007669"/>
    <property type="project" value="UniProtKB-UniRule"/>
</dbReference>
<dbReference type="GO" id="GO:1990904">
    <property type="term" value="C:ribonucleoprotein complex"/>
    <property type="evidence" value="ECO:0007669"/>
    <property type="project" value="UniProtKB-KW"/>
</dbReference>
<accession>A0A410P3S7</accession>
<sequence length="179" mass="20118">MNVMTKRIGEIYRNLVGLEIRRRLDHAQDIFLLNYQKMSSAEMTQLRKDLKTVGASVLVVKNSFMRKAFEETKKPADAVRLVDGPMAMVFVKDDPVATSKILVNFAKQHEALKLCGGFMSERVLNKTDLDFISKLPSRQGLYQQVASALNAPISKLAMSLNQIVTKLAYALNAVKDQKK</sequence>
<reference evidence="7 8" key="1">
    <citation type="submission" date="2017-01" db="EMBL/GenBank/DDBJ databases">
        <title>First insights into the biology of 'candidatus Vampirococcus archaeovorus'.</title>
        <authorList>
            <person name="Kizina J."/>
            <person name="Jordan S."/>
            <person name="Stueber K."/>
            <person name="Reinhardt R."/>
            <person name="Harder J."/>
        </authorList>
    </citation>
    <scope>NUCLEOTIDE SEQUENCE [LARGE SCALE GENOMIC DNA]</scope>
    <source>
        <strain evidence="7 8">LiM</strain>
    </source>
</reference>
<dbReference type="InterPro" id="IPR022973">
    <property type="entry name" value="Ribosomal_uL10_bac"/>
</dbReference>
<dbReference type="Proteomes" id="UP000287243">
    <property type="component" value="Chromosome"/>
</dbReference>